<evidence type="ECO:0000256" key="5">
    <source>
        <dbReference type="ARBA" id="ARBA00022664"/>
    </source>
</evidence>
<gene>
    <name evidence="12" type="ORF">BUALT_Bualt17G0002200</name>
</gene>
<evidence type="ECO:0000256" key="7">
    <source>
        <dbReference type="ARBA" id="ARBA00023187"/>
    </source>
</evidence>
<evidence type="ECO:0000256" key="8">
    <source>
        <dbReference type="ARBA" id="ARBA00023242"/>
    </source>
</evidence>
<name>A0AAV6W5B7_9LAMI</name>
<evidence type="ECO:0000256" key="2">
    <source>
        <dbReference type="ARBA" id="ARBA00004496"/>
    </source>
</evidence>
<accession>A0AAV6W5B7</accession>
<keyword evidence="13" id="KW-1185">Reference proteome</keyword>
<protein>
    <recommendedName>
        <fullName evidence="9">U5 small nuclear ribonucleoprotein TSSC4</fullName>
    </recommendedName>
</protein>
<proteinExistence type="inferred from homology"/>
<comment type="caution">
    <text evidence="12">The sequence shown here is derived from an EMBL/GenBank/DDBJ whole genome shotgun (WGS) entry which is preliminary data.</text>
</comment>
<comment type="function">
    <text evidence="10">Protein associated with the U5 snRNP, during its maturation and its post-splicing recycling and which is required for spliceosomal tri-snRNP complex assembly in the nucleus. Has a molecular sequestering activity and transiently hinders SNRNP200 binding sites for constitutive splicing factors that intervene later during the assembly of the spliceosome and splicing. Together with its molecular sequestering activity, may also function as a molecular adapter and placeholder, coordinating the assembly of the U5 snRNP and its association with the U4/U6 di-snRNP.</text>
</comment>
<evidence type="ECO:0000256" key="9">
    <source>
        <dbReference type="ARBA" id="ARBA00035304"/>
    </source>
</evidence>
<feature type="region of interest" description="Disordered" evidence="11">
    <location>
        <begin position="374"/>
        <end position="413"/>
    </location>
</feature>
<evidence type="ECO:0000313" key="13">
    <source>
        <dbReference type="Proteomes" id="UP000826271"/>
    </source>
</evidence>
<dbReference type="GO" id="GO:0005681">
    <property type="term" value="C:spliceosomal complex"/>
    <property type="evidence" value="ECO:0007669"/>
    <property type="project" value="UniProtKB-KW"/>
</dbReference>
<feature type="compositionally biased region" description="Basic and acidic residues" evidence="11">
    <location>
        <begin position="38"/>
        <end position="51"/>
    </location>
</feature>
<feature type="region of interest" description="Disordered" evidence="11">
    <location>
        <begin position="17"/>
        <end position="96"/>
    </location>
</feature>
<keyword evidence="4" id="KW-0963">Cytoplasm</keyword>
<organism evidence="12 13">
    <name type="scientific">Buddleja alternifolia</name>
    <dbReference type="NCBI Taxonomy" id="168488"/>
    <lineage>
        <taxon>Eukaryota</taxon>
        <taxon>Viridiplantae</taxon>
        <taxon>Streptophyta</taxon>
        <taxon>Embryophyta</taxon>
        <taxon>Tracheophyta</taxon>
        <taxon>Spermatophyta</taxon>
        <taxon>Magnoliopsida</taxon>
        <taxon>eudicotyledons</taxon>
        <taxon>Gunneridae</taxon>
        <taxon>Pentapetalae</taxon>
        <taxon>asterids</taxon>
        <taxon>lamiids</taxon>
        <taxon>Lamiales</taxon>
        <taxon>Scrophulariaceae</taxon>
        <taxon>Buddlejeae</taxon>
        <taxon>Buddleja</taxon>
    </lineage>
</organism>
<feature type="compositionally biased region" description="Polar residues" evidence="11">
    <location>
        <begin position="387"/>
        <end position="404"/>
    </location>
</feature>
<feature type="compositionally biased region" description="Acidic residues" evidence="11">
    <location>
        <begin position="70"/>
        <end position="87"/>
    </location>
</feature>
<evidence type="ECO:0000256" key="3">
    <source>
        <dbReference type="ARBA" id="ARBA00010362"/>
    </source>
</evidence>
<evidence type="ECO:0000256" key="4">
    <source>
        <dbReference type="ARBA" id="ARBA00022490"/>
    </source>
</evidence>
<dbReference type="PANTHER" id="PTHR13445">
    <property type="entry name" value="TUMOR SUPPRESSING SUBTRANSFERABLE CANDIDATE 4 TSSC4"/>
    <property type="match status" value="1"/>
</dbReference>
<reference evidence="12" key="1">
    <citation type="submission" date="2019-10" db="EMBL/GenBank/DDBJ databases">
        <authorList>
            <person name="Zhang R."/>
            <person name="Pan Y."/>
            <person name="Wang J."/>
            <person name="Ma R."/>
            <person name="Yu S."/>
        </authorList>
    </citation>
    <scope>NUCLEOTIDE SEQUENCE</scope>
    <source>
        <strain evidence="12">LA-IB0</strain>
        <tissue evidence="12">Leaf</tissue>
    </source>
</reference>
<keyword evidence="8" id="KW-0539">Nucleus</keyword>
<feature type="compositionally biased region" description="Polar residues" evidence="11">
    <location>
        <begin position="254"/>
        <end position="279"/>
    </location>
</feature>
<feature type="region of interest" description="Disordered" evidence="11">
    <location>
        <begin position="254"/>
        <end position="286"/>
    </location>
</feature>
<dbReference type="Proteomes" id="UP000826271">
    <property type="component" value="Unassembled WGS sequence"/>
</dbReference>
<comment type="similarity">
    <text evidence="3">Belongs to the TSSC4 family.</text>
</comment>
<dbReference type="PANTHER" id="PTHR13445:SF3">
    <property type="entry name" value="U5 SMALL NUCLEAR RIBONUCLEOPROTEIN TSSC4"/>
    <property type="match status" value="1"/>
</dbReference>
<keyword evidence="5" id="KW-0507">mRNA processing</keyword>
<sequence>MEDNFRVRVDKIFGSLGNETASSLSNSTPSSSLWCLTDQEKERRKWNRNKEEEEEDDEAGVVSDLGLGDVQEEEEEEDEDEIEEIGEDGGGGVDNKRMVVVDEDDWDVESNIGRDCTLDFEEEEDKYDKVAAGMEQTGDRLYMKDVKFDDYGTHELNTYGELPSSYQAVVRDPRANHEAAKIRLKEDAEAAGNFDTLHIFDTSVAAKNVESEHYKTGDVNVDNPKPILKKRENSVESRSQKRVRFMFEGTQNCEEQQRNDLASETCSRNDDAVQQQDRNSYGVPDYVKNPSKYTHYTFDSSADMDEQSNQKAFTDLFHYLRERNTVDSSFSCDDIPKSVVFTPKRKPEDESIPKFSESNVEKKGCWSIGVTAEDAMEEDEPPCLPPNKSQKSGRQYRTRTNANIDDNLDLDVN</sequence>
<evidence type="ECO:0000256" key="10">
    <source>
        <dbReference type="ARBA" id="ARBA00045970"/>
    </source>
</evidence>
<dbReference type="InterPro" id="IPR029338">
    <property type="entry name" value="TSSC4"/>
</dbReference>
<dbReference type="GO" id="GO:0005737">
    <property type="term" value="C:cytoplasm"/>
    <property type="evidence" value="ECO:0007669"/>
    <property type="project" value="UniProtKB-SubCell"/>
</dbReference>
<comment type="subcellular location">
    <subcellularLocation>
        <location evidence="2">Cytoplasm</location>
    </subcellularLocation>
    <subcellularLocation>
        <location evidence="1">Nucleus</location>
    </subcellularLocation>
</comment>
<dbReference type="EMBL" id="WHWC01000017">
    <property type="protein sequence ID" value="KAG8365729.1"/>
    <property type="molecule type" value="Genomic_DNA"/>
</dbReference>
<evidence type="ECO:0000256" key="1">
    <source>
        <dbReference type="ARBA" id="ARBA00004123"/>
    </source>
</evidence>
<dbReference type="AlphaFoldDB" id="A0AAV6W5B7"/>
<dbReference type="GO" id="GO:0008380">
    <property type="term" value="P:RNA splicing"/>
    <property type="evidence" value="ECO:0007669"/>
    <property type="project" value="UniProtKB-KW"/>
</dbReference>
<feature type="compositionally biased region" description="Low complexity" evidence="11">
    <location>
        <begin position="22"/>
        <end position="32"/>
    </location>
</feature>
<evidence type="ECO:0000256" key="6">
    <source>
        <dbReference type="ARBA" id="ARBA00022728"/>
    </source>
</evidence>
<dbReference type="Pfam" id="PF15264">
    <property type="entry name" value="TSSC4"/>
    <property type="match status" value="1"/>
</dbReference>
<keyword evidence="7" id="KW-0508">mRNA splicing</keyword>
<evidence type="ECO:0000256" key="11">
    <source>
        <dbReference type="SAM" id="MobiDB-lite"/>
    </source>
</evidence>
<dbReference type="GO" id="GO:0006397">
    <property type="term" value="P:mRNA processing"/>
    <property type="evidence" value="ECO:0007669"/>
    <property type="project" value="UniProtKB-KW"/>
</dbReference>
<keyword evidence="6" id="KW-0747">Spliceosome</keyword>
<evidence type="ECO:0000313" key="12">
    <source>
        <dbReference type="EMBL" id="KAG8365729.1"/>
    </source>
</evidence>